<evidence type="ECO:0000313" key="1">
    <source>
        <dbReference type="EMBL" id="AUO78677.1"/>
    </source>
</evidence>
<keyword evidence="2" id="KW-1185">Reference proteome</keyword>
<organism evidence="1 2">
    <name type="scientific">Klebsiella phage vB_Kpn_F48</name>
    <dbReference type="NCBI Taxonomy" id="2070028"/>
    <lineage>
        <taxon>Viruses</taxon>
        <taxon>Duplodnaviria</taxon>
        <taxon>Heunggongvirae</taxon>
        <taxon>Uroviricota</taxon>
        <taxon>Caudoviricetes</taxon>
        <taxon>Marfavirus</taxon>
        <taxon>Marfavirus F48</taxon>
    </lineage>
</organism>
<name>A0A2I6UFI9_9CAUD</name>
<sequence length="49" mass="5264">MFLGRRSTAVRPLTQPDVIIAITQPAAIHTIKSKLAKAKPRAVNISGLL</sequence>
<accession>A0A2I6UFI9</accession>
<dbReference type="Proteomes" id="UP000240294">
    <property type="component" value="Genome"/>
</dbReference>
<gene>
    <name evidence="1" type="ORF">vBKpnF48_52</name>
</gene>
<evidence type="ECO:0000313" key="2">
    <source>
        <dbReference type="Proteomes" id="UP000240294"/>
    </source>
</evidence>
<protein>
    <submittedName>
        <fullName evidence="1">Uncharacterized protein</fullName>
    </submittedName>
</protein>
<dbReference type="EMBL" id="MG746602">
    <property type="protein sequence ID" value="AUO78677.1"/>
    <property type="molecule type" value="Genomic_DNA"/>
</dbReference>
<reference evidence="2" key="1">
    <citation type="submission" date="2018-01" db="EMBL/GenBank/DDBJ databases">
        <title>Direct submission.</title>
        <authorList>
            <person name="Ciacci N."/>
        </authorList>
    </citation>
    <scope>NUCLEOTIDE SEQUENCE [LARGE SCALE GENOMIC DNA]</scope>
</reference>
<proteinExistence type="predicted"/>